<dbReference type="EMBL" id="CAXKWB010011525">
    <property type="protein sequence ID" value="CAL4101718.1"/>
    <property type="molecule type" value="Genomic_DNA"/>
</dbReference>
<keyword evidence="2" id="KW-0472">Membrane</keyword>
<gene>
    <name evidence="3" type="ORF">MNOR_LOCUS17078</name>
</gene>
<evidence type="ECO:0000256" key="1">
    <source>
        <dbReference type="SAM" id="MobiDB-lite"/>
    </source>
</evidence>
<keyword evidence="2" id="KW-0812">Transmembrane</keyword>
<feature type="region of interest" description="Disordered" evidence="1">
    <location>
        <begin position="68"/>
        <end position="103"/>
    </location>
</feature>
<feature type="transmembrane region" description="Helical" evidence="2">
    <location>
        <begin position="38"/>
        <end position="59"/>
    </location>
</feature>
<feature type="compositionally biased region" description="Basic and acidic residues" evidence="1">
    <location>
        <begin position="70"/>
        <end position="81"/>
    </location>
</feature>
<evidence type="ECO:0000313" key="3">
    <source>
        <dbReference type="EMBL" id="CAL4101718.1"/>
    </source>
</evidence>
<keyword evidence="2" id="KW-1133">Transmembrane helix</keyword>
<accession>A0AAV2QW94</accession>
<sequence length="103" mass="11604">MKMQLSKMYIFVHYIVSSALICAVTAAGEDGTLGGQKWWIWMSVLLALLIAIIVGGLLYRRKLHKTIPSDQEKQNKNDDPQSAKQKSNFTSFPPLNDHSNINE</sequence>
<name>A0AAV2QW94_MEGNR</name>
<feature type="non-terminal residue" evidence="3">
    <location>
        <position position="103"/>
    </location>
</feature>
<feature type="compositionally biased region" description="Polar residues" evidence="1">
    <location>
        <begin position="82"/>
        <end position="103"/>
    </location>
</feature>
<dbReference type="Proteomes" id="UP001497623">
    <property type="component" value="Unassembled WGS sequence"/>
</dbReference>
<comment type="caution">
    <text evidence="3">The sequence shown here is derived from an EMBL/GenBank/DDBJ whole genome shotgun (WGS) entry which is preliminary data.</text>
</comment>
<protein>
    <submittedName>
        <fullName evidence="3">Uncharacterized protein</fullName>
    </submittedName>
</protein>
<organism evidence="3 4">
    <name type="scientific">Meganyctiphanes norvegica</name>
    <name type="common">Northern krill</name>
    <name type="synonym">Thysanopoda norvegica</name>
    <dbReference type="NCBI Taxonomy" id="48144"/>
    <lineage>
        <taxon>Eukaryota</taxon>
        <taxon>Metazoa</taxon>
        <taxon>Ecdysozoa</taxon>
        <taxon>Arthropoda</taxon>
        <taxon>Crustacea</taxon>
        <taxon>Multicrustacea</taxon>
        <taxon>Malacostraca</taxon>
        <taxon>Eumalacostraca</taxon>
        <taxon>Eucarida</taxon>
        <taxon>Euphausiacea</taxon>
        <taxon>Euphausiidae</taxon>
        <taxon>Meganyctiphanes</taxon>
    </lineage>
</organism>
<proteinExistence type="predicted"/>
<keyword evidence="4" id="KW-1185">Reference proteome</keyword>
<evidence type="ECO:0000313" key="4">
    <source>
        <dbReference type="Proteomes" id="UP001497623"/>
    </source>
</evidence>
<dbReference type="AlphaFoldDB" id="A0AAV2QW94"/>
<evidence type="ECO:0000256" key="2">
    <source>
        <dbReference type="SAM" id="Phobius"/>
    </source>
</evidence>
<reference evidence="3 4" key="1">
    <citation type="submission" date="2024-05" db="EMBL/GenBank/DDBJ databases">
        <authorList>
            <person name="Wallberg A."/>
        </authorList>
    </citation>
    <scope>NUCLEOTIDE SEQUENCE [LARGE SCALE GENOMIC DNA]</scope>
</reference>